<proteinExistence type="predicted"/>
<organism evidence="1 2">
    <name type="scientific">Pseudomonas putida</name>
    <name type="common">Arthrobacter siderocapsulatus</name>
    <dbReference type="NCBI Taxonomy" id="303"/>
    <lineage>
        <taxon>Bacteria</taxon>
        <taxon>Pseudomonadati</taxon>
        <taxon>Pseudomonadota</taxon>
        <taxon>Gammaproteobacteria</taxon>
        <taxon>Pseudomonadales</taxon>
        <taxon>Pseudomonadaceae</taxon>
        <taxon>Pseudomonas</taxon>
    </lineage>
</organism>
<dbReference type="PANTHER" id="PTHR40045:SF1">
    <property type="entry name" value="YQCI_YCGG FAMILY PROTEIN"/>
    <property type="match status" value="1"/>
</dbReference>
<dbReference type="EMBL" id="CP026115">
    <property type="protein sequence ID" value="QHG64422.1"/>
    <property type="molecule type" value="Genomic_DNA"/>
</dbReference>
<protein>
    <submittedName>
        <fullName evidence="1">YqcI/YcgG family protein</fullName>
    </submittedName>
</protein>
<dbReference type="Pfam" id="PF08892">
    <property type="entry name" value="YqcI_YcgG"/>
    <property type="match status" value="1"/>
</dbReference>
<dbReference type="PANTHER" id="PTHR40045">
    <property type="entry name" value="YCGG FAMILY PROTEIN"/>
    <property type="match status" value="1"/>
</dbReference>
<dbReference type="InterPro" id="IPR014988">
    <property type="entry name" value="Uncharacterised_YqcI/YcgG"/>
</dbReference>
<evidence type="ECO:0000313" key="1">
    <source>
        <dbReference type="EMBL" id="QHG64422.1"/>
    </source>
</evidence>
<sequence length="262" mass="29704">MFTVYGNCYRLDALELADEHVRNTQHWTRQTLQHFRSVLANPDFPCLFGRKAVAGASCHILFARAEQLADDIAQGLADYIRIITPVPIKQRIGSPLVVFLETAADSSLAEQQALAWKVLRGVHARDPHPWPQAVPTDPHDNAWSFCYAGMPLFINMNFPGHQQMKSRNLGPHITFVINPRENFDEVANASTESGQRIRARIRDRVRHYNDGVMPETLGFFGQDDNFEWKQYQLQEAGSLNPSRCPFHAHAHAHATPDTLIEN</sequence>
<accession>A0A6I6XFF7</accession>
<dbReference type="AlphaFoldDB" id="A0A6I6XFF7"/>
<dbReference type="Proteomes" id="UP000464480">
    <property type="component" value="Chromosome"/>
</dbReference>
<dbReference type="RefSeq" id="WP_159409805.1">
    <property type="nucleotide sequence ID" value="NZ_CP026115.2"/>
</dbReference>
<gene>
    <name evidence="1" type="ORF">C2H86_08370</name>
</gene>
<name>A0A6I6XFF7_PSEPU</name>
<evidence type="ECO:0000313" key="2">
    <source>
        <dbReference type="Proteomes" id="UP000464480"/>
    </source>
</evidence>
<reference evidence="1 2" key="1">
    <citation type="submission" date="2020-02" db="EMBL/GenBank/DDBJ databases">
        <title>Pseudomonas Putida W5 Complete Genome Assembly.</title>
        <authorList>
            <person name="Yuan Z.-C."/>
            <person name="Shaw G.A."/>
            <person name="Cusano A.D."/>
            <person name="Caddey B.J."/>
            <person name="Weselowski B.J."/>
        </authorList>
    </citation>
    <scope>NUCLEOTIDE SEQUENCE [LARGE SCALE GENOMIC DNA]</scope>
    <source>
        <strain evidence="1 2">W5</strain>
    </source>
</reference>